<protein>
    <submittedName>
        <fullName evidence="1">Uncharacterized protein</fullName>
    </submittedName>
</protein>
<dbReference type="EMBL" id="LYTK01000019">
    <property type="protein sequence ID" value="OBQ63234.1"/>
    <property type="molecule type" value="Genomic_DNA"/>
</dbReference>
<organism evidence="1 2">
    <name type="scientific">Rhizobium loti</name>
    <name type="common">Mesorhizobium loti</name>
    <dbReference type="NCBI Taxonomy" id="381"/>
    <lineage>
        <taxon>Bacteria</taxon>
        <taxon>Pseudomonadati</taxon>
        <taxon>Pseudomonadota</taxon>
        <taxon>Alphaproteobacteria</taxon>
        <taxon>Hyphomicrobiales</taxon>
        <taxon>Phyllobacteriaceae</taxon>
        <taxon>Mesorhizobium</taxon>
    </lineage>
</organism>
<sequence>MRQGIFATAFEWLVASAPLREAWAWAVADEALMSQGWPLPGTRIAALIDLIEPDDEGDLTDHAQAHSRADN</sequence>
<evidence type="ECO:0000313" key="1">
    <source>
        <dbReference type="EMBL" id="OBQ63234.1"/>
    </source>
</evidence>
<evidence type="ECO:0000313" key="2">
    <source>
        <dbReference type="Proteomes" id="UP000093737"/>
    </source>
</evidence>
<proteinExistence type="predicted"/>
<name>A0A6M7U474_RHILI</name>
<accession>A0A6M7U474</accession>
<reference evidence="1 2" key="1">
    <citation type="submission" date="2016-05" db="EMBL/GenBank/DDBJ databases">
        <authorList>
            <person name="Ramsay J.P."/>
        </authorList>
    </citation>
    <scope>NUCLEOTIDE SEQUENCE [LARGE SCALE GENOMIC DNA]</scope>
    <source>
        <strain evidence="1 2">NZP2042</strain>
    </source>
</reference>
<dbReference type="Proteomes" id="UP000093737">
    <property type="component" value="Unassembled WGS sequence"/>
</dbReference>
<comment type="caution">
    <text evidence="1">The sequence shown here is derived from an EMBL/GenBank/DDBJ whole genome shotgun (WGS) entry which is preliminary data.</text>
</comment>
<gene>
    <name evidence="1" type="ORF">A8145_19150</name>
</gene>
<dbReference type="AlphaFoldDB" id="A0A6M7U474"/>